<feature type="transmembrane region" description="Helical" evidence="1">
    <location>
        <begin position="6"/>
        <end position="25"/>
    </location>
</feature>
<keyword evidence="1" id="KW-0812">Transmembrane</keyword>
<protein>
    <submittedName>
        <fullName evidence="2">Uncharacterized protein</fullName>
    </submittedName>
</protein>
<proteinExistence type="predicted"/>
<keyword evidence="1" id="KW-1133">Transmembrane helix</keyword>
<gene>
    <name evidence="2" type="ORF">Psch_03520</name>
</gene>
<dbReference type="AlphaFoldDB" id="A0A4Y7R728"/>
<dbReference type="RefSeq" id="WP_282432481.1">
    <property type="nucleotide sequence ID" value="NZ_QFGA01000003.1"/>
</dbReference>
<keyword evidence="1" id="KW-0472">Membrane</keyword>
<organism evidence="2 3">
    <name type="scientific">Pelotomaculum schinkii</name>
    <dbReference type="NCBI Taxonomy" id="78350"/>
    <lineage>
        <taxon>Bacteria</taxon>
        <taxon>Bacillati</taxon>
        <taxon>Bacillota</taxon>
        <taxon>Clostridia</taxon>
        <taxon>Eubacteriales</taxon>
        <taxon>Desulfotomaculaceae</taxon>
        <taxon>Pelotomaculum</taxon>
    </lineage>
</organism>
<accession>A0A4Y7R728</accession>
<sequence>MDTIKVVLEVLLLAVKLLALLLQIFRPNKTKRTTHRGSRRAVR</sequence>
<evidence type="ECO:0000313" key="2">
    <source>
        <dbReference type="EMBL" id="TEB04758.1"/>
    </source>
</evidence>
<dbReference type="Proteomes" id="UP000298324">
    <property type="component" value="Unassembled WGS sequence"/>
</dbReference>
<name>A0A4Y7R728_9FIRM</name>
<comment type="caution">
    <text evidence="2">The sequence shown here is derived from an EMBL/GenBank/DDBJ whole genome shotgun (WGS) entry which is preliminary data.</text>
</comment>
<reference evidence="2 3" key="1">
    <citation type="journal article" date="2018" name="Environ. Microbiol.">
        <title>Novel energy conservation strategies and behaviour of Pelotomaculum schinkii driving syntrophic propionate catabolism.</title>
        <authorList>
            <person name="Hidalgo-Ahumada C.A.P."/>
            <person name="Nobu M.K."/>
            <person name="Narihiro T."/>
            <person name="Tamaki H."/>
            <person name="Liu W.T."/>
            <person name="Kamagata Y."/>
            <person name="Stams A.J.M."/>
            <person name="Imachi H."/>
            <person name="Sousa D.Z."/>
        </authorList>
    </citation>
    <scope>NUCLEOTIDE SEQUENCE [LARGE SCALE GENOMIC DNA]</scope>
    <source>
        <strain evidence="2 3">HH</strain>
    </source>
</reference>
<evidence type="ECO:0000313" key="3">
    <source>
        <dbReference type="Proteomes" id="UP000298324"/>
    </source>
</evidence>
<keyword evidence="3" id="KW-1185">Reference proteome</keyword>
<dbReference type="EMBL" id="QFGA01000003">
    <property type="protein sequence ID" value="TEB04758.1"/>
    <property type="molecule type" value="Genomic_DNA"/>
</dbReference>
<evidence type="ECO:0000256" key="1">
    <source>
        <dbReference type="SAM" id="Phobius"/>
    </source>
</evidence>